<dbReference type="InterPro" id="IPR006949">
    <property type="entry name" value="Barrel_Baseplate_J-like"/>
</dbReference>
<dbReference type="InterPro" id="IPR011749">
    <property type="entry name" value="CHP02243"/>
</dbReference>
<reference evidence="3" key="2">
    <citation type="submission" date="2019-02" db="EMBL/GenBank/DDBJ databases">
        <title>Granulicella sibirica sp. nov., a psychrotolerant acidobacterium isolated from an organic soil layer in forested tundra, West Siberia.</title>
        <authorList>
            <person name="Oshkin I.Y."/>
            <person name="Kulichevskaya I.S."/>
            <person name="Rijpstra W.I.C."/>
            <person name="Sinninghe Damste J.S."/>
            <person name="Rakitin A.L."/>
            <person name="Ravin N.V."/>
            <person name="Dedysh S.N."/>
        </authorList>
    </citation>
    <scope>NUCLEOTIDE SEQUENCE [LARGE SCALE GENOMIC DNA]</scope>
    <source>
        <strain evidence="3">AF10</strain>
    </source>
</reference>
<dbReference type="Proteomes" id="UP000289437">
    <property type="component" value="Unassembled WGS sequence"/>
</dbReference>
<sequence>MSHSSCGCCTGVEVVTPLPETNRPGLPALGYRMGTHGSFFESMIARLSSLALDVAEGDADPTLTRVYPLRALTTRELSDPSIALLDAWATVADVLTFYQERIANEGYLRTATEHRSILELAGLVGYRLRPPVSASVYLAFTVIDGFNGVIPSGARAQSIPGPGEQPQFFESSIDLAARDVWNALVPRTTRSQFISFSADATKNGTEGTDAATRDTMYFTGLTTNLTAGDNILIQAGEDGSFVQLRLIRTVDAQAGANRTEVTLDRPASNFTGTAASIASSIFQPYIDEAASIFVDIDLGNQVSNLLTTFLKNVALTDDPASLAASIRPQIEGWHDLSVKRRFSRLEPWLADLLRDISQFRRQVSGYGNGSYSGGKPFAPAPTGAGGLAGEESGYKPLPMLATLQQGAPGSALTKLSQVLTPLALPPSVQPANAVRLKRNVQQAFSRQSDLAPRLLTALHPRVAPTLYKAWSGAQAASAQVSVSAIRVKAGLFASTSSGLPGYDGNNKLIGFGGVSIKPAWGSLAPDTGALPTVALDSTYNKVVAGTWIAISRPDIIGGTATPITTYHQVVSVNTVTMSAMAEVDNAAAGTGAGASKTLVSYGYNAKSTQLTVNPPWLDDLADNSDSLTKFLGSETALRGTVVYAQAEELGLADEPLDNDIEGSTIELANLYDGLDSGRWIVVSGERTDVPGTTGVTASELAMIASVKQGSRSLLSVDFPTGIVPFKQIAYYTDANSNGDRLAVGTPGSTTSTLPLPTVTNQEYSDEVQLAPGVYASAYVPTQDERIGNFGDFAGLLVDPVNNQPFPDGVIPASRLSDTIAWRITTRPVHTILTLANALAYTYDPANTTINANVVLATNGQTTGEVLGNGDASEAFQSFDLHMSPLTYLPAPTPLGAQSTLTVRVNEIAWSETDNFVLSGPRDREYVTQADDTDQTKVTFGNGTHGARVPSGNGNVKATYRFGTGSAGNVAANQISQLATQPLGVKSVINPLASSGGADGDTTDQARSNVPIALLALDRLVSVSDYASFARAYAGIAKASSALISDGRRLTIHLTIAGNGDIVIDPNSLFYQNLLLALMKYGELRQPLQLAQRGSKLLVISAGVKLLPDYEVESVFPAIRSALLALYSFETRDFGQSAYLSEAIAAIQAVEGVAYLNVTTFASVADTVTGDQLAALGSTLGLQQVVTAKLARIDPTQTDPALRILAAQLVTLSPDIQDTLILTEISA</sequence>
<dbReference type="EMBL" id="RDSM01000002">
    <property type="protein sequence ID" value="RXH56513.1"/>
    <property type="molecule type" value="Genomic_DNA"/>
</dbReference>
<keyword evidence="3" id="KW-1185">Reference proteome</keyword>
<comment type="caution">
    <text evidence="2">The sequence shown here is derived from an EMBL/GenBank/DDBJ whole genome shotgun (WGS) entry which is preliminary data.</text>
</comment>
<evidence type="ECO:0000259" key="1">
    <source>
        <dbReference type="Pfam" id="PF04865"/>
    </source>
</evidence>
<proteinExistence type="predicted"/>
<evidence type="ECO:0000313" key="2">
    <source>
        <dbReference type="EMBL" id="RXH56513.1"/>
    </source>
</evidence>
<protein>
    <recommendedName>
        <fullName evidence="1">Baseplate protein J-like barrel domain-containing protein</fullName>
    </recommendedName>
</protein>
<dbReference type="Pfam" id="PF04865">
    <property type="entry name" value="Baseplate_J"/>
    <property type="match status" value="1"/>
</dbReference>
<evidence type="ECO:0000313" key="3">
    <source>
        <dbReference type="Proteomes" id="UP000289437"/>
    </source>
</evidence>
<gene>
    <name evidence="2" type="ORF">GRAN_3370</name>
</gene>
<name>A0A4Q0SZ08_9BACT</name>
<feature type="domain" description="Baseplate protein J-like barrel" evidence="1">
    <location>
        <begin position="940"/>
        <end position="996"/>
    </location>
</feature>
<dbReference type="NCBIfam" id="TIGR02243">
    <property type="entry name" value="putative baseplate assembly protein"/>
    <property type="match status" value="1"/>
</dbReference>
<organism evidence="2 3">
    <name type="scientific">Granulicella sibirica</name>
    <dbReference type="NCBI Taxonomy" id="2479048"/>
    <lineage>
        <taxon>Bacteria</taxon>
        <taxon>Pseudomonadati</taxon>
        <taxon>Acidobacteriota</taxon>
        <taxon>Terriglobia</taxon>
        <taxon>Terriglobales</taxon>
        <taxon>Acidobacteriaceae</taxon>
        <taxon>Granulicella</taxon>
    </lineage>
</organism>
<accession>A0A4Q0SZ08</accession>
<reference evidence="2 3" key="1">
    <citation type="submission" date="2018-11" db="EMBL/GenBank/DDBJ databases">
        <authorList>
            <person name="Mardanov A.V."/>
            <person name="Ravin N.V."/>
            <person name="Dedysh S.N."/>
        </authorList>
    </citation>
    <scope>NUCLEOTIDE SEQUENCE [LARGE SCALE GENOMIC DNA]</scope>
    <source>
        <strain evidence="2 3">AF10</strain>
    </source>
</reference>
<dbReference type="AlphaFoldDB" id="A0A4Q0SZ08"/>